<evidence type="ECO:0000256" key="1">
    <source>
        <dbReference type="SAM" id="MobiDB-lite"/>
    </source>
</evidence>
<dbReference type="Proteomes" id="UP000001302">
    <property type="component" value="Chromosome"/>
</dbReference>
<proteinExistence type="predicted"/>
<organism evidence="2 3">
    <name type="scientific">Parvularcula bermudensis (strain ATCC BAA-594 / HTCC2503 / KCTC 12087)</name>
    <dbReference type="NCBI Taxonomy" id="314260"/>
    <lineage>
        <taxon>Bacteria</taxon>
        <taxon>Pseudomonadati</taxon>
        <taxon>Pseudomonadota</taxon>
        <taxon>Alphaproteobacteria</taxon>
        <taxon>Parvularculales</taxon>
        <taxon>Parvularculaceae</taxon>
        <taxon>Parvularcula</taxon>
    </lineage>
</organism>
<evidence type="ECO:0000313" key="2">
    <source>
        <dbReference type="EMBL" id="ADM10183.1"/>
    </source>
</evidence>
<gene>
    <name evidence="2" type="ordered locus">PB2503_10659</name>
</gene>
<evidence type="ECO:0000313" key="3">
    <source>
        <dbReference type="Proteomes" id="UP000001302"/>
    </source>
</evidence>
<feature type="compositionally biased region" description="Basic and acidic residues" evidence="1">
    <location>
        <begin position="25"/>
        <end position="44"/>
    </location>
</feature>
<dbReference type="AlphaFoldDB" id="E0TH93"/>
<sequence length="103" mass="11278">MMNSFNSVEKPAAHNNAKDTQQAAWRDRPRFLRDGDEAKGENRRQGGFAHQDLCAMCSALLLAEEMGARLVKRALLLRAMPRRCGKARPIGAITGSALALRSG</sequence>
<feature type="region of interest" description="Disordered" evidence="1">
    <location>
        <begin position="1"/>
        <end position="45"/>
    </location>
</feature>
<dbReference type="EMBL" id="CP002156">
    <property type="protein sequence ID" value="ADM10183.1"/>
    <property type="molecule type" value="Genomic_DNA"/>
</dbReference>
<reference evidence="3" key="1">
    <citation type="submission" date="2010-08" db="EMBL/GenBank/DDBJ databases">
        <title>Genome sequence of Parvularcula bermudensis HTCC2503.</title>
        <authorList>
            <person name="Kang D.-M."/>
            <person name="Oh H.-M."/>
            <person name="Cho J.-C."/>
        </authorList>
    </citation>
    <scope>NUCLEOTIDE SEQUENCE [LARGE SCALE GENOMIC DNA]</scope>
    <source>
        <strain evidence="3">ATCC BAA-594 / HTCC2503 / KCTC 12087</strain>
    </source>
</reference>
<name>E0TH93_PARBH</name>
<dbReference type="KEGG" id="pbr:PB2503_10659"/>
<reference evidence="2 3" key="2">
    <citation type="journal article" date="2011" name="J. Bacteriol.">
        <title>Complete genome sequence of strain HTCC2503T of Parvularcula bermudensis, the type species of the order "Parvularculales" in the class Alphaproteobacteria.</title>
        <authorList>
            <person name="Oh H.M."/>
            <person name="Kang I."/>
            <person name="Vergin K.L."/>
            <person name="Kang D."/>
            <person name="Rhee K.H."/>
            <person name="Giovannoni S.J."/>
            <person name="Cho J.C."/>
        </authorList>
    </citation>
    <scope>NUCLEOTIDE SEQUENCE [LARGE SCALE GENOMIC DNA]</scope>
    <source>
        <strain evidence="3">ATCC BAA-594 / HTCC2503 / KCTC 12087</strain>
    </source>
</reference>
<dbReference type="HOGENOM" id="CLU_2261031_0_0_5"/>
<accession>E0TH93</accession>
<protein>
    <submittedName>
        <fullName evidence="2">Uncharacterized protein</fullName>
    </submittedName>
</protein>
<keyword evidence="3" id="KW-1185">Reference proteome</keyword>
<dbReference type="STRING" id="314260.PB2503_10659"/>